<evidence type="ECO:0000313" key="1">
    <source>
        <dbReference type="EMBL" id="KAA3466208.1"/>
    </source>
</evidence>
<dbReference type="Proteomes" id="UP000325315">
    <property type="component" value="Unassembled WGS sequence"/>
</dbReference>
<protein>
    <submittedName>
        <fullName evidence="1">Uncharacterized protein</fullName>
    </submittedName>
</protein>
<sequence>MLEWLLEVHESILRPRIQIKIICIASIMGNRDNTPRKLVGNYMVDPSEEGEENEPLQLVVKPIFLKSQSSKETTTTETFSIDEIQHLKCLLSQLGSSNTMSYLVISVFSQDD</sequence>
<reference evidence="2" key="1">
    <citation type="journal article" date="2019" name="Plant Biotechnol. J.">
        <title>Genome sequencing of the Australian wild diploid species Gossypium australe highlights disease resistance and delayed gland morphogenesis.</title>
        <authorList>
            <person name="Cai Y."/>
            <person name="Cai X."/>
            <person name="Wang Q."/>
            <person name="Wang P."/>
            <person name="Zhang Y."/>
            <person name="Cai C."/>
            <person name="Xu Y."/>
            <person name="Wang K."/>
            <person name="Zhou Z."/>
            <person name="Wang C."/>
            <person name="Geng S."/>
            <person name="Li B."/>
            <person name="Dong Q."/>
            <person name="Hou Y."/>
            <person name="Wang H."/>
            <person name="Ai P."/>
            <person name="Liu Z."/>
            <person name="Yi F."/>
            <person name="Sun M."/>
            <person name="An G."/>
            <person name="Cheng J."/>
            <person name="Zhang Y."/>
            <person name="Shi Q."/>
            <person name="Xie Y."/>
            <person name="Shi X."/>
            <person name="Chang Y."/>
            <person name="Huang F."/>
            <person name="Chen Y."/>
            <person name="Hong S."/>
            <person name="Mi L."/>
            <person name="Sun Q."/>
            <person name="Zhang L."/>
            <person name="Zhou B."/>
            <person name="Peng R."/>
            <person name="Zhang X."/>
            <person name="Liu F."/>
        </authorList>
    </citation>
    <scope>NUCLEOTIDE SEQUENCE [LARGE SCALE GENOMIC DNA]</scope>
    <source>
        <strain evidence="2">cv. PA1801</strain>
    </source>
</reference>
<evidence type="ECO:0000313" key="2">
    <source>
        <dbReference type="Proteomes" id="UP000325315"/>
    </source>
</evidence>
<dbReference type="AlphaFoldDB" id="A0A5B6VAI9"/>
<gene>
    <name evidence="1" type="ORF">EPI10_001321</name>
</gene>
<proteinExistence type="predicted"/>
<accession>A0A5B6VAI9</accession>
<dbReference type="EMBL" id="SMMG02000007">
    <property type="protein sequence ID" value="KAA3466208.1"/>
    <property type="molecule type" value="Genomic_DNA"/>
</dbReference>
<comment type="caution">
    <text evidence="1">The sequence shown here is derived from an EMBL/GenBank/DDBJ whole genome shotgun (WGS) entry which is preliminary data.</text>
</comment>
<name>A0A5B6VAI9_9ROSI</name>
<organism evidence="1 2">
    <name type="scientific">Gossypium australe</name>
    <dbReference type="NCBI Taxonomy" id="47621"/>
    <lineage>
        <taxon>Eukaryota</taxon>
        <taxon>Viridiplantae</taxon>
        <taxon>Streptophyta</taxon>
        <taxon>Embryophyta</taxon>
        <taxon>Tracheophyta</taxon>
        <taxon>Spermatophyta</taxon>
        <taxon>Magnoliopsida</taxon>
        <taxon>eudicotyledons</taxon>
        <taxon>Gunneridae</taxon>
        <taxon>Pentapetalae</taxon>
        <taxon>rosids</taxon>
        <taxon>malvids</taxon>
        <taxon>Malvales</taxon>
        <taxon>Malvaceae</taxon>
        <taxon>Malvoideae</taxon>
        <taxon>Gossypium</taxon>
    </lineage>
</organism>
<keyword evidence="2" id="KW-1185">Reference proteome</keyword>